<keyword evidence="2" id="KW-1185">Reference proteome</keyword>
<dbReference type="InterPro" id="IPR029063">
    <property type="entry name" value="SAM-dependent_MTases_sf"/>
</dbReference>
<evidence type="ECO:0000313" key="1">
    <source>
        <dbReference type="EMBL" id="KAK5045175.1"/>
    </source>
</evidence>
<dbReference type="EMBL" id="JAVRRD010000039">
    <property type="protein sequence ID" value="KAK5045175.1"/>
    <property type="molecule type" value="Genomic_DNA"/>
</dbReference>
<name>A0AAV9MU96_9EURO</name>
<evidence type="ECO:0000313" key="2">
    <source>
        <dbReference type="Proteomes" id="UP001358417"/>
    </source>
</evidence>
<dbReference type="GeneID" id="89977667"/>
<dbReference type="Gene3D" id="3.40.50.150">
    <property type="entry name" value="Vaccinia Virus protein VP39"/>
    <property type="match status" value="1"/>
</dbReference>
<protein>
    <recommendedName>
        <fullName evidence="3">Methyltransferase type 11 domain-containing protein</fullName>
    </recommendedName>
</protein>
<accession>A0AAV9MU96</accession>
<gene>
    <name evidence="1" type="ORF">LTR84_009508</name>
</gene>
<evidence type="ECO:0008006" key="3">
    <source>
        <dbReference type="Google" id="ProtNLM"/>
    </source>
</evidence>
<proteinExistence type="predicted"/>
<reference evidence="1 2" key="1">
    <citation type="submission" date="2023-08" db="EMBL/GenBank/DDBJ databases">
        <title>Black Yeasts Isolated from many extreme environments.</title>
        <authorList>
            <person name="Coleine C."/>
            <person name="Stajich J.E."/>
            <person name="Selbmann L."/>
        </authorList>
    </citation>
    <scope>NUCLEOTIDE SEQUENCE [LARGE SCALE GENOMIC DNA]</scope>
    <source>
        <strain evidence="1 2">CCFEE 5792</strain>
    </source>
</reference>
<dbReference type="InterPro" id="IPR052356">
    <property type="entry name" value="Thiol_S-MT"/>
</dbReference>
<dbReference type="PANTHER" id="PTHR45036:SF1">
    <property type="entry name" value="METHYLTRANSFERASE LIKE 7A"/>
    <property type="match status" value="1"/>
</dbReference>
<dbReference type="Pfam" id="PF13489">
    <property type="entry name" value="Methyltransf_23"/>
    <property type="match status" value="1"/>
</dbReference>
<organism evidence="1 2">
    <name type="scientific">Exophiala bonariae</name>
    <dbReference type="NCBI Taxonomy" id="1690606"/>
    <lineage>
        <taxon>Eukaryota</taxon>
        <taxon>Fungi</taxon>
        <taxon>Dikarya</taxon>
        <taxon>Ascomycota</taxon>
        <taxon>Pezizomycotina</taxon>
        <taxon>Eurotiomycetes</taxon>
        <taxon>Chaetothyriomycetidae</taxon>
        <taxon>Chaetothyriales</taxon>
        <taxon>Herpotrichiellaceae</taxon>
        <taxon>Exophiala</taxon>
    </lineage>
</organism>
<dbReference type="PANTHER" id="PTHR45036">
    <property type="entry name" value="METHYLTRANSFERASE LIKE 7B"/>
    <property type="match status" value="1"/>
</dbReference>
<dbReference type="RefSeq" id="XP_064700811.1">
    <property type="nucleotide sequence ID" value="XM_064853048.1"/>
</dbReference>
<dbReference type="AlphaFoldDB" id="A0AAV9MU96"/>
<comment type="caution">
    <text evidence="1">The sequence shown here is derived from an EMBL/GenBank/DDBJ whole genome shotgun (WGS) entry which is preliminary data.</text>
</comment>
<dbReference type="Proteomes" id="UP001358417">
    <property type="component" value="Unassembled WGS sequence"/>
</dbReference>
<dbReference type="SUPFAM" id="SSF53335">
    <property type="entry name" value="S-adenosyl-L-methionine-dependent methyltransferases"/>
    <property type="match status" value="1"/>
</dbReference>
<sequence>MAWPPLKQQLSNAMDPGYLLWYSAIYHITTAYQFLVVEHHLPTLTNLKKVKEDAFASFWNWLTKPVIPPPQPVGSATLVPPLIAKAHGKVLHIGPGSGAHVAYFSGNSNIDVVLAAEPAVGMHSDLQGCIDAANLPFKYQIINSTADKASLIPALRTYDEQFKSSEHIFDSIISVRVLCSVPDLDKTTRELYQMLKPGGQLILVEHVKNPWTTTGSLFARSMQIVWHLLGWKFFLAGCHLNRDTAAALKNAGNWAKFDLKLDFEWAPFTYISGILTKPL</sequence>